<proteinExistence type="predicted"/>
<gene>
    <name evidence="2" type="ORF">QTN47_17575</name>
</gene>
<name>A0ABV3ZHN1_9BACT</name>
<keyword evidence="3" id="KW-1185">Reference proteome</keyword>
<dbReference type="Pfam" id="PF16119">
    <property type="entry name" value="DUF4835"/>
    <property type="match status" value="1"/>
</dbReference>
<feature type="chain" id="PRO_5047183545" evidence="1">
    <location>
        <begin position="22"/>
        <end position="307"/>
    </location>
</feature>
<reference evidence="2 3" key="1">
    <citation type="submission" date="2023-07" db="EMBL/GenBank/DDBJ databases">
        <authorList>
            <person name="Lian W.-H."/>
        </authorList>
    </citation>
    <scope>NUCLEOTIDE SEQUENCE [LARGE SCALE GENOMIC DNA]</scope>
    <source>
        <strain evidence="2 3">SYSU DXS3180</strain>
    </source>
</reference>
<dbReference type="Proteomes" id="UP001560573">
    <property type="component" value="Unassembled WGS sequence"/>
</dbReference>
<evidence type="ECO:0000313" key="2">
    <source>
        <dbReference type="EMBL" id="MEX6689323.1"/>
    </source>
</evidence>
<dbReference type="InterPro" id="IPR032274">
    <property type="entry name" value="DUF4835"/>
</dbReference>
<feature type="signal peptide" evidence="1">
    <location>
        <begin position="1"/>
        <end position="21"/>
    </location>
</feature>
<evidence type="ECO:0000256" key="1">
    <source>
        <dbReference type="SAM" id="SignalP"/>
    </source>
</evidence>
<comment type="caution">
    <text evidence="2">The sequence shown here is derived from an EMBL/GenBank/DDBJ whole genome shotgun (WGS) entry which is preliminary data.</text>
</comment>
<dbReference type="PROSITE" id="PS51257">
    <property type="entry name" value="PROKAR_LIPOPROTEIN"/>
    <property type="match status" value="1"/>
</dbReference>
<organism evidence="2 3">
    <name type="scientific">Danxiaibacter flavus</name>
    <dbReference type="NCBI Taxonomy" id="3049108"/>
    <lineage>
        <taxon>Bacteria</taxon>
        <taxon>Pseudomonadati</taxon>
        <taxon>Bacteroidota</taxon>
        <taxon>Chitinophagia</taxon>
        <taxon>Chitinophagales</taxon>
        <taxon>Chitinophagaceae</taxon>
        <taxon>Danxiaibacter</taxon>
    </lineage>
</organism>
<accession>A0ABV3ZHN1</accession>
<sequence length="307" mass="35536">MIKRSLLLSCLLLACISFIHAQELVTKVVVNSQRIASSVDKKRFNTLQTQLTTFLNSRKWTGDTYQNNEKIQCYFLLNLESIVETDVYKASLTIQVARPVFNSSYQSPLINYQDGDVTFKYVEFQPVEFNENRVQGTDPQAANLTAIFAYYSYMILGFDYDSYSLKGGDQYFKKAQNIVNNAPESRNITGWKVFDGLRNRYWLVNNMANPKNNTLHDVFYNYYHKGLDNMYDNPTESRNQVIDALSKLQDFNQDNPNTMIVQFFLQNRYQEMTGIFKNADPQSKAKAGDLLATLDVSNSNRYKQDLR</sequence>
<dbReference type="RefSeq" id="WP_369330730.1">
    <property type="nucleotide sequence ID" value="NZ_JAULBC010000006.1"/>
</dbReference>
<evidence type="ECO:0000313" key="3">
    <source>
        <dbReference type="Proteomes" id="UP001560573"/>
    </source>
</evidence>
<protein>
    <submittedName>
        <fullName evidence="2">DUF4835 family protein</fullName>
    </submittedName>
</protein>
<dbReference type="EMBL" id="JAULBC010000006">
    <property type="protein sequence ID" value="MEX6689323.1"/>
    <property type="molecule type" value="Genomic_DNA"/>
</dbReference>
<keyword evidence="1" id="KW-0732">Signal</keyword>